<dbReference type="InterPro" id="IPR050339">
    <property type="entry name" value="CC_SR_Kinase"/>
</dbReference>
<feature type="region of interest" description="Disordered" evidence="6">
    <location>
        <begin position="1182"/>
        <end position="1207"/>
    </location>
</feature>
<keyword evidence="3 8" id="KW-0418">Kinase</keyword>
<dbReference type="PANTHER" id="PTHR11042">
    <property type="entry name" value="EUKARYOTIC TRANSLATION INITIATION FACTOR 2-ALPHA KINASE EIF2-ALPHA KINASE -RELATED"/>
    <property type="match status" value="1"/>
</dbReference>
<feature type="compositionally biased region" description="Polar residues" evidence="6">
    <location>
        <begin position="742"/>
        <end position="762"/>
    </location>
</feature>
<dbReference type="InterPro" id="IPR008271">
    <property type="entry name" value="Ser/Thr_kinase_AS"/>
</dbReference>
<dbReference type="SMART" id="SM00220">
    <property type="entry name" value="S_TKc"/>
    <property type="match status" value="1"/>
</dbReference>
<feature type="compositionally biased region" description="Polar residues" evidence="6">
    <location>
        <begin position="1"/>
        <end position="20"/>
    </location>
</feature>
<dbReference type="GO" id="GO:0005524">
    <property type="term" value="F:ATP binding"/>
    <property type="evidence" value="ECO:0007669"/>
    <property type="project" value="UniProtKB-KW"/>
</dbReference>
<dbReference type="RefSeq" id="XP_014172330.1">
    <property type="nucleotide sequence ID" value="XM_014316855.1"/>
</dbReference>
<keyword evidence="1" id="KW-0808">Transferase</keyword>
<dbReference type="Proteomes" id="UP000007796">
    <property type="component" value="Unassembled WGS sequence"/>
</dbReference>
<dbReference type="GO" id="GO:0005634">
    <property type="term" value="C:nucleus"/>
    <property type="evidence" value="ECO:0007669"/>
    <property type="project" value="TreeGrafter"/>
</dbReference>
<dbReference type="EMBL" id="GL629769">
    <property type="protein sequence ID" value="EFX02848.1"/>
    <property type="molecule type" value="Genomic_DNA"/>
</dbReference>
<dbReference type="OrthoDB" id="5337378at2759"/>
<protein>
    <submittedName>
        <fullName evidence="8">Serine/threonine-protein kinase-like protein</fullName>
    </submittedName>
</protein>
<reference evidence="8 9" key="1">
    <citation type="journal article" date="2011" name="Proc. Natl. Acad. Sci. U.S.A.">
        <title>Genome and transcriptome analyses of the mountain pine beetle-fungal symbiont Grosmannia clavigera, a lodgepole pine pathogen.</title>
        <authorList>
            <person name="DiGuistini S."/>
            <person name="Wang Y."/>
            <person name="Liao N.Y."/>
            <person name="Taylor G."/>
            <person name="Tanguay P."/>
            <person name="Feau N."/>
            <person name="Henrissat B."/>
            <person name="Chan S.K."/>
            <person name="Hesse-Orce U."/>
            <person name="Alamouti S.M."/>
            <person name="Tsui C.K.M."/>
            <person name="Docking R.T."/>
            <person name="Levasseur A."/>
            <person name="Haridas S."/>
            <person name="Robertson G."/>
            <person name="Birol I."/>
            <person name="Holt R.A."/>
            <person name="Marra M.A."/>
            <person name="Hamelin R.C."/>
            <person name="Hirst M."/>
            <person name="Jones S.J.M."/>
            <person name="Bohlmann J."/>
            <person name="Breuil C."/>
        </authorList>
    </citation>
    <scope>NUCLEOTIDE SEQUENCE [LARGE SCALE GENOMIC DNA]</scope>
    <source>
        <strain evidence="9">kw1407 / UAMH 11150</strain>
    </source>
</reference>
<accession>F0XGS3</accession>
<evidence type="ECO:0000259" key="7">
    <source>
        <dbReference type="PROSITE" id="PS50011"/>
    </source>
</evidence>
<feature type="compositionally biased region" description="Polar residues" evidence="6">
    <location>
        <begin position="316"/>
        <end position="336"/>
    </location>
</feature>
<dbReference type="PROSITE" id="PS50011">
    <property type="entry name" value="PROTEIN_KINASE_DOM"/>
    <property type="match status" value="1"/>
</dbReference>
<organism evidence="9">
    <name type="scientific">Grosmannia clavigera (strain kw1407 / UAMH 11150)</name>
    <name type="common">Blue stain fungus</name>
    <name type="synonym">Graphiocladiella clavigera</name>
    <dbReference type="NCBI Taxonomy" id="655863"/>
    <lineage>
        <taxon>Eukaryota</taxon>
        <taxon>Fungi</taxon>
        <taxon>Dikarya</taxon>
        <taxon>Ascomycota</taxon>
        <taxon>Pezizomycotina</taxon>
        <taxon>Sordariomycetes</taxon>
        <taxon>Sordariomycetidae</taxon>
        <taxon>Ophiostomatales</taxon>
        <taxon>Ophiostomataceae</taxon>
        <taxon>Leptographium</taxon>
    </lineage>
</organism>
<dbReference type="STRING" id="655863.F0XGS3"/>
<dbReference type="PROSITE" id="PS00108">
    <property type="entry name" value="PROTEIN_KINASE_ST"/>
    <property type="match status" value="1"/>
</dbReference>
<comment type="similarity">
    <text evidence="5">Belongs to the protein kinase superfamily. Ser/Thr protein kinase family. GCN2 subfamily.</text>
</comment>
<feature type="region of interest" description="Disordered" evidence="6">
    <location>
        <begin position="300"/>
        <end position="348"/>
    </location>
</feature>
<dbReference type="Gene3D" id="1.10.510.10">
    <property type="entry name" value="Transferase(Phosphotransferase) domain 1"/>
    <property type="match status" value="1"/>
</dbReference>
<dbReference type="HOGENOM" id="CLU_009707_0_0_1"/>
<sequence>MAFLNSSGGTLTLPSPTSVHQVDPISVRSLRRSLSRSPTKFHLARTSSQASHTSDSSASSFQIPSPDSPCPQPQLSYAGNALSAAASSTSSISSTSTNSILTGEAVPQSTSLFSTPLRPGVRLSLRSTRPKTATSKPITRLRASPKSPLKRALSVNADMGNATTTPISTSAPLIAMTEPVLGKENNKFSNFLLSFGSAARNVSDKSSRHSMHLDLSGDARPEASIHVSPRKRSDATTDFDQASFGSPVAKRRSLLGFSGVGSDLNAFDFASPNSIQTPRTSFEAPTSFEIHDDIKQPDAELISTTPSPTPAVEPVFSTTPTTASKRASTLRKSTLQQRHDPRSSWGRRQGEKYLVQQLQQQQQLQEQQLQQLQQQQLEQPGEAEPETSRRSSGEWLFSASHIRNKPRASLEQLLKPEPQESPFKIKSALPNASQLVVDRTLGATGVPAGPRPHPLSRTLTTSSSNSSLPDDSPTHFPVQPPPERSRPTSIFTRSLPLNAHRPRQESVSTPQYKLARPLQSVFASAGLVSKMNRSAEDDAPQPLGGRPMIMPDTPCKKQVYPSNTYPPSSGSGSRKRQSQRRFFFSASTGAATDTPFSLTKPREASADDTNENVVNFFKLRTSHARRGSILSIDGDISDSQGAADAFDLPPTPTKSVLTRNIFGSASKDRDRPFASRSLNSSIFTPVAHDPISIANRQTSTPRESPCSSFSSGRMSPKTPRESSIFHNPDFASNMAPPDPSRLSISNTAKDTFPNPSTSTRLSPATFPPATPTADREAFAHFVDRRVSITPVHGHGSAPNDADAVLTHMFGKVDLVGKGEFSQVFRVTSRQDSDNTPMGFVNATPTKRASTITHSASLSAGKFFAVKKIRLPFFGQKERQAKLREVAALEAVRDQENVLQIFDHWEQNGHLYIQTEFCEEGGMDNFLKKVGENGRLDDFRIWKILLEISQGLRYVHDAGYIHLDLKPANILVTYEGHLKIGDFGLATEWPAPKGIEGEGDREYIGPEILQGKYDKPSDIFSLGLIVMEIACNVFLPDNGPVWVALREGDMSVVPSLTAGEANALARDSAGMPIIDDDGLSQDVFNLRDSLDLASADESPSRPFDFGRPRFASGSIFGRQPPKVIGAEHPPDFMVDQHSSGSLDSVVSWLINPDPASRPTVHQVLEIDSLRWVHARRRAPATIFEGNWGPESDETSAAPIGADTEMMDV</sequence>
<name>F0XGS3_GROCL</name>
<evidence type="ECO:0000256" key="2">
    <source>
        <dbReference type="ARBA" id="ARBA00022741"/>
    </source>
</evidence>
<dbReference type="GO" id="GO:0004713">
    <property type="term" value="F:protein tyrosine kinase activity"/>
    <property type="evidence" value="ECO:0007669"/>
    <property type="project" value="TreeGrafter"/>
</dbReference>
<dbReference type="InterPro" id="IPR000719">
    <property type="entry name" value="Prot_kinase_dom"/>
</dbReference>
<evidence type="ECO:0000313" key="8">
    <source>
        <dbReference type="EMBL" id="EFX02848.1"/>
    </source>
</evidence>
<feature type="region of interest" description="Disordered" evidence="6">
    <location>
        <begin position="372"/>
        <end position="394"/>
    </location>
</feature>
<dbReference type="GO" id="GO:0110031">
    <property type="term" value="P:negative regulation of G2/MI transition of meiotic cell cycle"/>
    <property type="evidence" value="ECO:0007669"/>
    <property type="project" value="TreeGrafter"/>
</dbReference>
<feature type="compositionally biased region" description="Low complexity" evidence="6">
    <location>
        <begin position="455"/>
        <end position="471"/>
    </location>
</feature>
<feature type="domain" description="Protein kinase" evidence="7">
    <location>
        <begin position="809"/>
        <end position="1171"/>
    </location>
</feature>
<dbReference type="FunCoup" id="F0XGS3">
    <property type="interactions" value="222"/>
</dbReference>
<dbReference type="GeneID" id="25975803"/>
<evidence type="ECO:0000256" key="1">
    <source>
        <dbReference type="ARBA" id="ARBA00022679"/>
    </source>
</evidence>
<dbReference type="Pfam" id="PF00069">
    <property type="entry name" value="Pkinase"/>
    <property type="match status" value="1"/>
</dbReference>
<keyword evidence="9" id="KW-1185">Reference proteome</keyword>
<keyword evidence="4" id="KW-0067">ATP-binding</keyword>
<evidence type="ECO:0000256" key="4">
    <source>
        <dbReference type="ARBA" id="ARBA00022840"/>
    </source>
</evidence>
<dbReference type="InParanoid" id="F0XGS3"/>
<dbReference type="InterPro" id="IPR011009">
    <property type="entry name" value="Kinase-like_dom_sf"/>
</dbReference>
<dbReference type="SUPFAM" id="SSF56112">
    <property type="entry name" value="Protein kinase-like (PK-like)"/>
    <property type="match status" value="1"/>
</dbReference>
<dbReference type="PANTHER" id="PTHR11042:SF196">
    <property type="entry name" value="MITOSIS INHIBITOR PROTEIN KINASE SWE1"/>
    <property type="match status" value="1"/>
</dbReference>
<evidence type="ECO:0000313" key="9">
    <source>
        <dbReference type="Proteomes" id="UP000007796"/>
    </source>
</evidence>
<feature type="region of interest" description="Disordered" evidence="6">
    <location>
        <begin position="442"/>
        <end position="510"/>
    </location>
</feature>
<gene>
    <name evidence="8" type="ORF">CMQ_2777</name>
</gene>
<feature type="compositionally biased region" description="Polar residues" evidence="6">
    <location>
        <begin position="128"/>
        <end position="137"/>
    </location>
</feature>
<feature type="region of interest" description="Disordered" evidence="6">
    <location>
        <begin position="532"/>
        <end position="579"/>
    </location>
</feature>
<dbReference type="Gene3D" id="3.30.200.20">
    <property type="entry name" value="Phosphorylase Kinase, domain 1"/>
    <property type="match status" value="1"/>
</dbReference>
<dbReference type="eggNOG" id="KOG0601">
    <property type="taxonomic scope" value="Eukaryota"/>
</dbReference>
<feature type="region of interest" description="Disordered" evidence="6">
    <location>
        <begin position="689"/>
        <end position="770"/>
    </location>
</feature>
<evidence type="ECO:0000256" key="3">
    <source>
        <dbReference type="ARBA" id="ARBA00022777"/>
    </source>
</evidence>
<evidence type="ECO:0000256" key="5">
    <source>
        <dbReference type="ARBA" id="ARBA00037982"/>
    </source>
</evidence>
<proteinExistence type="inferred from homology"/>
<evidence type="ECO:0000256" key="6">
    <source>
        <dbReference type="SAM" id="MobiDB-lite"/>
    </source>
</evidence>
<keyword evidence="2" id="KW-0547">Nucleotide-binding</keyword>
<feature type="region of interest" description="Disordered" evidence="6">
    <location>
        <begin position="1"/>
        <end position="76"/>
    </location>
</feature>
<dbReference type="AlphaFoldDB" id="F0XGS3"/>
<dbReference type="GO" id="GO:0005737">
    <property type="term" value="C:cytoplasm"/>
    <property type="evidence" value="ECO:0007669"/>
    <property type="project" value="TreeGrafter"/>
</dbReference>
<feature type="compositionally biased region" description="Low complexity" evidence="6">
    <location>
        <begin position="46"/>
        <end position="60"/>
    </location>
</feature>
<feature type="compositionally biased region" description="Polar residues" evidence="6">
    <location>
        <begin position="694"/>
        <end position="713"/>
    </location>
</feature>
<feature type="region of interest" description="Disordered" evidence="6">
    <location>
        <begin position="128"/>
        <end position="147"/>
    </location>
</feature>